<accession>A0A7J6XFZ5</accession>
<evidence type="ECO:0000313" key="2">
    <source>
        <dbReference type="Proteomes" id="UP000554482"/>
    </source>
</evidence>
<sequence>MSRLPCTGSGCPLMSCLLPEKALAGLSNPATYLPYFCCSVVPWMLLDDTPPPEAITITFVVAGPAVAWPVWPSTLKIS</sequence>
<organism evidence="1 2">
    <name type="scientific">Thalictrum thalictroides</name>
    <name type="common">Rue-anemone</name>
    <name type="synonym">Anemone thalictroides</name>
    <dbReference type="NCBI Taxonomy" id="46969"/>
    <lineage>
        <taxon>Eukaryota</taxon>
        <taxon>Viridiplantae</taxon>
        <taxon>Streptophyta</taxon>
        <taxon>Embryophyta</taxon>
        <taxon>Tracheophyta</taxon>
        <taxon>Spermatophyta</taxon>
        <taxon>Magnoliopsida</taxon>
        <taxon>Ranunculales</taxon>
        <taxon>Ranunculaceae</taxon>
        <taxon>Thalictroideae</taxon>
        <taxon>Thalictrum</taxon>
    </lineage>
</organism>
<name>A0A7J6XFZ5_THATH</name>
<keyword evidence="2" id="KW-1185">Reference proteome</keyword>
<dbReference type="EMBL" id="JABWDY010001455">
    <property type="protein sequence ID" value="KAF5207402.1"/>
    <property type="molecule type" value="Genomic_DNA"/>
</dbReference>
<comment type="caution">
    <text evidence="1">The sequence shown here is derived from an EMBL/GenBank/DDBJ whole genome shotgun (WGS) entry which is preliminary data.</text>
</comment>
<dbReference type="Proteomes" id="UP000554482">
    <property type="component" value="Unassembled WGS sequence"/>
</dbReference>
<reference evidence="1 2" key="1">
    <citation type="submission" date="2020-06" db="EMBL/GenBank/DDBJ databases">
        <title>Transcriptomic and genomic resources for Thalictrum thalictroides and T. hernandezii: Facilitating candidate gene discovery in an emerging model plant lineage.</title>
        <authorList>
            <person name="Arias T."/>
            <person name="Riano-Pachon D.M."/>
            <person name="Di Stilio V.S."/>
        </authorList>
    </citation>
    <scope>NUCLEOTIDE SEQUENCE [LARGE SCALE GENOMIC DNA]</scope>
    <source>
        <strain evidence="2">cv. WT478/WT964</strain>
        <tissue evidence="1">Leaves</tissue>
    </source>
</reference>
<evidence type="ECO:0000313" key="1">
    <source>
        <dbReference type="EMBL" id="KAF5207402.1"/>
    </source>
</evidence>
<dbReference type="AlphaFoldDB" id="A0A7J6XFZ5"/>
<gene>
    <name evidence="1" type="ORF">FRX31_003007</name>
</gene>
<protein>
    <submittedName>
        <fullName evidence="1">Uncharacterized protein</fullName>
    </submittedName>
</protein>
<proteinExistence type="predicted"/>